<evidence type="ECO:0000259" key="2">
    <source>
        <dbReference type="PROSITE" id="PS50215"/>
    </source>
</evidence>
<feature type="binding site" evidence="1">
    <location>
        <position position="395"/>
    </location>
    <ligand>
        <name>Zn(2+)</name>
        <dbReference type="ChEBI" id="CHEBI:29105"/>
        <note>catalytic</note>
    </ligand>
</feature>
<feature type="binding site" evidence="1">
    <location>
        <position position="385"/>
    </location>
    <ligand>
        <name>Zn(2+)</name>
        <dbReference type="ChEBI" id="CHEBI:29105"/>
        <note>catalytic</note>
    </ligand>
</feature>
<dbReference type="InterPro" id="IPR024079">
    <property type="entry name" value="MetalloPept_cat_dom_sf"/>
</dbReference>
<feature type="binding site" evidence="1">
    <location>
        <position position="389"/>
    </location>
    <ligand>
        <name>Zn(2+)</name>
        <dbReference type="ChEBI" id="CHEBI:29105"/>
        <note>catalytic</note>
    </ligand>
</feature>
<feature type="non-terminal residue" evidence="3">
    <location>
        <position position="1"/>
    </location>
</feature>
<reference evidence="3 4" key="1">
    <citation type="submission" date="2024-11" db="EMBL/GenBank/DDBJ databases">
        <title>Chromosome-level genome assembly of the freshwater bivalve Anodonta woodiana.</title>
        <authorList>
            <person name="Chen X."/>
        </authorList>
    </citation>
    <scope>NUCLEOTIDE SEQUENCE [LARGE SCALE GENOMIC DNA]</scope>
    <source>
        <strain evidence="3">MN2024</strain>
        <tissue evidence="3">Gills</tissue>
    </source>
</reference>
<feature type="active site" evidence="1">
    <location>
        <position position="386"/>
    </location>
</feature>
<dbReference type="SUPFAM" id="SSF55486">
    <property type="entry name" value="Metalloproteases ('zincins'), catalytic domain"/>
    <property type="match status" value="1"/>
</dbReference>
<name>A0ABD3WMS1_SINWO</name>
<organism evidence="3 4">
    <name type="scientific">Sinanodonta woodiana</name>
    <name type="common">Chinese pond mussel</name>
    <name type="synonym">Anodonta woodiana</name>
    <dbReference type="NCBI Taxonomy" id="1069815"/>
    <lineage>
        <taxon>Eukaryota</taxon>
        <taxon>Metazoa</taxon>
        <taxon>Spiralia</taxon>
        <taxon>Lophotrochozoa</taxon>
        <taxon>Mollusca</taxon>
        <taxon>Bivalvia</taxon>
        <taxon>Autobranchia</taxon>
        <taxon>Heteroconchia</taxon>
        <taxon>Palaeoheterodonta</taxon>
        <taxon>Unionida</taxon>
        <taxon>Unionoidea</taxon>
        <taxon>Unionidae</taxon>
        <taxon>Unioninae</taxon>
        <taxon>Sinanodonta</taxon>
    </lineage>
</organism>
<keyword evidence="4" id="KW-1185">Reference proteome</keyword>
<sequence>PNESEMVWLTDVTRRLPTVKRNSSDPSLPDNLTFQLRGGSRSVTLNLKRNYEINPNADMYFVRKSNDGQSHLEKALNLENEDVAYYQDWQNGAFMTVRCVRRSDGQCNRVINGNVLIEERNYDLQPANTGIPSEDLIDIPDHGLLYVLRGQSIDHREMLVKDEAFAATVNEENVEQEVKRVPGRNPNRRQPFRISNSMTCSRQVPRLYTRGNGNQKPVYYVEIAVVLDSAVWDYYSSLMQTNRGPEPPDRVLKKLRQVYSHIINGVSLRYRGIQDPNIKISATLREFYIFQRKTDFPHIQSVVETVPGTDKIDVDKYILDLATWTGTNGNLSDHVMLFTKYNIYGDDPDEVVNGYSFFGSVCDNCYKASIIQTRDIMFTVLTATHELGHNLGADHDGEGEGLACKADDYFLMSPLDPLFLESRNYSRNPWIFSNCSVESFKRALQDKTCLTNVGAYYNSSEFWTFMQALPGQVISYNEQCEFALGHGSRFCGVCTFCVNVFV</sequence>
<dbReference type="Proteomes" id="UP001634394">
    <property type="component" value="Unassembled WGS sequence"/>
</dbReference>
<evidence type="ECO:0000313" key="3">
    <source>
        <dbReference type="EMBL" id="KAL3875285.1"/>
    </source>
</evidence>
<comment type="caution">
    <text evidence="3">The sequence shown here is derived from an EMBL/GenBank/DDBJ whole genome shotgun (WGS) entry which is preliminary data.</text>
</comment>
<dbReference type="Gene3D" id="3.40.390.10">
    <property type="entry name" value="Collagenase (Catalytic Domain)"/>
    <property type="match status" value="1"/>
</dbReference>
<dbReference type="AlphaFoldDB" id="A0ABD3WMS1"/>
<dbReference type="PANTHER" id="PTHR11905:SF159">
    <property type="entry name" value="ADAM METALLOPROTEASE"/>
    <property type="match status" value="1"/>
</dbReference>
<evidence type="ECO:0000313" key="4">
    <source>
        <dbReference type="Proteomes" id="UP001634394"/>
    </source>
</evidence>
<dbReference type="GO" id="GO:0046872">
    <property type="term" value="F:metal ion binding"/>
    <property type="evidence" value="ECO:0007669"/>
    <property type="project" value="UniProtKB-KW"/>
</dbReference>
<keyword evidence="1" id="KW-0479">Metal-binding</keyword>
<dbReference type="PROSITE" id="PS50215">
    <property type="entry name" value="ADAM_MEPRO"/>
    <property type="match status" value="1"/>
</dbReference>
<dbReference type="Pfam" id="PF01421">
    <property type="entry name" value="Reprolysin"/>
    <property type="match status" value="1"/>
</dbReference>
<dbReference type="PANTHER" id="PTHR11905">
    <property type="entry name" value="ADAM A DISINTEGRIN AND METALLOPROTEASE DOMAIN"/>
    <property type="match status" value="1"/>
</dbReference>
<gene>
    <name evidence="3" type="ORF">ACJMK2_038207</name>
</gene>
<protein>
    <recommendedName>
        <fullName evidence="2">Peptidase M12B domain-containing protein</fullName>
    </recommendedName>
</protein>
<accession>A0ABD3WMS1</accession>
<keyword evidence="1" id="KW-0862">Zinc</keyword>
<evidence type="ECO:0000256" key="1">
    <source>
        <dbReference type="PROSITE-ProRule" id="PRU00276"/>
    </source>
</evidence>
<feature type="domain" description="Peptidase M12B" evidence="2">
    <location>
        <begin position="219"/>
        <end position="446"/>
    </location>
</feature>
<comment type="caution">
    <text evidence="1">Lacks conserved residue(s) required for the propagation of feature annotation.</text>
</comment>
<dbReference type="InterPro" id="IPR001590">
    <property type="entry name" value="Peptidase_M12B"/>
</dbReference>
<dbReference type="EMBL" id="JBJQND010000006">
    <property type="protein sequence ID" value="KAL3875285.1"/>
    <property type="molecule type" value="Genomic_DNA"/>
</dbReference>
<proteinExistence type="predicted"/>